<feature type="binding site" evidence="11">
    <location>
        <begin position="218"/>
        <end position="224"/>
    </location>
    <ligand>
        <name>ATP</name>
        <dbReference type="ChEBI" id="CHEBI:30616"/>
    </ligand>
</feature>
<dbReference type="PANTHER" id="PTHR11922:SF2">
    <property type="entry name" value="GMP SYNTHASE [GLUTAMINE-HYDROLYZING]"/>
    <property type="match status" value="1"/>
</dbReference>
<name>A0A9D1CWN9_9FIRM</name>
<dbReference type="GO" id="GO:0005829">
    <property type="term" value="C:cytosol"/>
    <property type="evidence" value="ECO:0007669"/>
    <property type="project" value="TreeGrafter"/>
</dbReference>
<dbReference type="NCBIfam" id="NF000848">
    <property type="entry name" value="PRK00074.1"/>
    <property type="match status" value="1"/>
</dbReference>
<dbReference type="GO" id="GO:0005524">
    <property type="term" value="F:ATP binding"/>
    <property type="evidence" value="ECO:0007669"/>
    <property type="project" value="UniProtKB-UniRule"/>
</dbReference>
<keyword evidence="6 11" id="KW-0332">GMP biosynthesis</keyword>
<dbReference type="PROSITE" id="PS51553">
    <property type="entry name" value="GMPS_ATP_PPASE"/>
    <property type="match status" value="1"/>
</dbReference>
<dbReference type="Pfam" id="PF00958">
    <property type="entry name" value="GMP_synt_C"/>
    <property type="match status" value="1"/>
</dbReference>
<feature type="domain" description="GMPS ATP-PPase" evidence="12">
    <location>
        <begin position="191"/>
        <end position="366"/>
    </location>
</feature>
<dbReference type="InterPro" id="IPR025777">
    <property type="entry name" value="GMPS_ATP_PPase_dom"/>
</dbReference>
<protein>
    <recommendedName>
        <fullName evidence="3">GMP synthase (glutamine-hydrolyzing)</fullName>
        <ecNumber evidence="3">6.3.5.2</ecNumber>
    </recommendedName>
    <alternativeName>
        <fullName evidence="10">Glutamine amidotransferase</fullName>
    </alternativeName>
</protein>
<keyword evidence="7 11" id="KW-0658">Purine biosynthesis</keyword>
<evidence type="ECO:0000256" key="10">
    <source>
        <dbReference type="ARBA" id="ARBA00031356"/>
    </source>
</evidence>
<reference evidence="13" key="1">
    <citation type="submission" date="2020-10" db="EMBL/GenBank/DDBJ databases">
        <authorList>
            <person name="Gilroy R."/>
        </authorList>
    </citation>
    <scope>NUCLEOTIDE SEQUENCE</scope>
    <source>
        <strain evidence="13">ChiSjej6B24-2974</strain>
    </source>
</reference>
<comment type="caution">
    <text evidence="13">The sequence shown here is derived from an EMBL/GenBank/DDBJ whole genome shotgun (WGS) entry which is preliminary data.</text>
</comment>
<dbReference type="EMBL" id="DVFZ01000013">
    <property type="protein sequence ID" value="HIQ81695.1"/>
    <property type="molecule type" value="Genomic_DNA"/>
</dbReference>
<dbReference type="InterPro" id="IPR017926">
    <property type="entry name" value="GATASE"/>
</dbReference>
<dbReference type="Gene3D" id="3.40.50.620">
    <property type="entry name" value="HUPs"/>
    <property type="match status" value="1"/>
</dbReference>
<dbReference type="Gene3D" id="3.40.50.880">
    <property type="match status" value="1"/>
</dbReference>
<keyword evidence="4 13" id="KW-0436">Ligase</keyword>
<evidence type="ECO:0000256" key="4">
    <source>
        <dbReference type="ARBA" id="ARBA00022598"/>
    </source>
</evidence>
<dbReference type="Gene3D" id="3.30.300.10">
    <property type="match status" value="1"/>
</dbReference>
<evidence type="ECO:0000259" key="12">
    <source>
        <dbReference type="PROSITE" id="PS51553"/>
    </source>
</evidence>
<sequence>MDTDSILILDFGGQQAQLMARKLRGERFFCEIAPCETRAEDIASRAPKGLLLAGGTGDPSAPDARGVDAGVFSLGIPVLALGFGARQMALTLGGQLLGTQLAGRTAQISFSESPLFAGLSETERFFTRVDSLELPEGFGAIAYAAGGLVPAFACEEKKLYALQFSPEANDPDGLQILANFAGDICGCEAWWSMEAFLERAEAGIRSEVGDGNALIAISGGVDSAVCAALLHRVIGDRLKCIYINTGLMRKGETALVTSTFRDALGMELICVDASERILKRLEGVTSPAVKREVVEQEVMRVFEDEARALGQIDCLALGTIYPDVLSGAKRRTAGFDKRVEPLRLLFKDEVRQLGEVLGMPNDLTRRQPFPEPGLAVRIVGEVTREKLAMLREADAIFREEVAEAGLDRRVWQYFAVLTDIRTLGRRDGRPCEEYAVALRAVSSHDVLSFNAYRMPYDLLERVCQRVTGEVKGINRVLYDVTGMSSAFIEWE</sequence>
<keyword evidence="8 11" id="KW-0067">ATP-binding</keyword>
<dbReference type="Proteomes" id="UP000824260">
    <property type="component" value="Unassembled WGS sequence"/>
</dbReference>
<dbReference type="PROSITE" id="PS51273">
    <property type="entry name" value="GATASE_TYPE_1"/>
    <property type="match status" value="1"/>
</dbReference>
<proteinExistence type="predicted"/>
<dbReference type="InterPro" id="IPR014729">
    <property type="entry name" value="Rossmann-like_a/b/a_fold"/>
</dbReference>
<evidence type="ECO:0000256" key="6">
    <source>
        <dbReference type="ARBA" id="ARBA00022749"/>
    </source>
</evidence>
<keyword evidence="5 11" id="KW-0547">Nucleotide-binding</keyword>
<evidence type="ECO:0000313" key="14">
    <source>
        <dbReference type="Proteomes" id="UP000824260"/>
    </source>
</evidence>
<evidence type="ECO:0000256" key="1">
    <source>
        <dbReference type="ARBA" id="ARBA00002332"/>
    </source>
</evidence>
<evidence type="ECO:0000256" key="11">
    <source>
        <dbReference type="PROSITE-ProRule" id="PRU00886"/>
    </source>
</evidence>
<evidence type="ECO:0000256" key="8">
    <source>
        <dbReference type="ARBA" id="ARBA00022840"/>
    </source>
</evidence>
<keyword evidence="9" id="KW-0315">Glutamine amidotransferase</keyword>
<dbReference type="EC" id="6.3.5.2" evidence="3"/>
<evidence type="ECO:0000256" key="7">
    <source>
        <dbReference type="ARBA" id="ARBA00022755"/>
    </source>
</evidence>
<evidence type="ECO:0000256" key="3">
    <source>
        <dbReference type="ARBA" id="ARBA00012746"/>
    </source>
</evidence>
<comment type="pathway">
    <text evidence="2">Purine metabolism; GMP biosynthesis; GMP from XMP (L-Gln route): step 1/1.</text>
</comment>
<gene>
    <name evidence="13" type="primary">guaA</name>
    <name evidence="13" type="ORF">IAA52_01185</name>
</gene>
<dbReference type="InterPro" id="IPR029062">
    <property type="entry name" value="Class_I_gatase-like"/>
</dbReference>
<evidence type="ECO:0000313" key="13">
    <source>
        <dbReference type="EMBL" id="HIQ81695.1"/>
    </source>
</evidence>
<dbReference type="SUPFAM" id="SSF52402">
    <property type="entry name" value="Adenine nucleotide alpha hydrolases-like"/>
    <property type="match status" value="1"/>
</dbReference>
<reference evidence="13" key="2">
    <citation type="journal article" date="2021" name="PeerJ">
        <title>Extensive microbial diversity within the chicken gut microbiome revealed by metagenomics and culture.</title>
        <authorList>
            <person name="Gilroy R."/>
            <person name="Ravi A."/>
            <person name="Getino M."/>
            <person name="Pursley I."/>
            <person name="Horton D.L."/>
            <person name="Alikhan N.F."/>
            <person name="Baker D."/>
            <person name="Gharbi K."/>
            <person name="Hall N."/>
            <person name="Watson M."/>
            <person name="Adriaenssens E.M."/>
            <person name="Foster-Nyarko E."/>
            <person name="Jarju S."/>
            <person name="Secka A."/>
            <person name="Antonio M."/>
            <person name="Oren A."/>
            <person name="Chaudhuri R.R."/>
            <person name="La Ragione R."/>
            <person name="Hildebrand F."/>
            <person name="Pallen M.J."/>
        </authorList>
    </citation>
    <scope>NUCLEOTIDE SEQUENCE</scope>
    <source>
        <strain evidence="13">ChiSjej6B24-2974</strain>
    </source>
</reference>
<dbReference type="PANTHER" id="PTHR11922">
    <property type="entry name" value="GMP SYNTHASE-RELATED"/>
    <property type="match status" value="1"/>
</dbReference>
<comment type="function">
    <text evidence="1">Catalyzes the synthesis of GMP from XMP.</text>
</comment>
<evidence type="ECO:0000256" key="9">
    <source>
        <dbReference type="ARBA" id="ARBA00022962"/>
    </source>
</evidence>
<dbReference type="GO" id="GO:0003921">
    <property type="term" value="F:GMP synthase activity"/>
    <property type="evidence" value="ECO:0007669"/>
    <property type="project" value="InterPro"/>
</dbReference>
<evidence type="ECO:0000256" key="5">
    <source>
        <dbReference type="ARBA" id="ARBA00022741"/>
    </source>
</evidence>
<dbReference type="SUPFAM" id="SSF52317">
    <property type="entry name" value="Class I glutamine amidotransferase-like"/>
    <property type="match status" value="1"/>
</dbReference>
<dbReference type="AlphaFoldDB" id="A0A9D1CWN9"/>
<dbReference type="Pfam" id="PF00117">
    <property type="entry name" value="GATase"/>
    <property type="match status" value="1"/>
</dbReference>
<dbReference type="InterPro" id="IPR001674">
    <property type="entry name" value="GMP_synth_C"/>
</dbReference>
<organism evidence="13 14">
    <name type="scientific">Candidatus Pullichristensenella stercorigallinarum</name>
    <dbReference type="NCBI Taxonomy" id="2840909"/>
    <lineage>
        <taxon>Bacteria</taxon>
        <taxon>Bacillati</taxon>
        <taxon>Bacillota</taxon>
        <taxon>Clostridia</taxon>
        <taxon>Candidatus Pullichristensenella</taxon>
    </lineage>
</organism>
<accession>A0A9D1CWN9</accession>
<dbReference type="CDD" id="cd01997">
    <property type="entry name" value="GMP_synthase_C"/>
    <property type="match status" value="1"/>
</dbReference>
<dbReference type="SUPFAM" id="SSF54810">
    <property type="entry name" value="GMP synthetase C-terminal dimerisation domain"/>
    <property type="match status" value="1"/>
</dbReference>
<evidence type="ECO:0000256" key="2">
    <source>
        <dbReference type="ARBA" id="ARBA00005153"/>
    </source>
</evidence>